<dbReference type="InterPro" id="IPR050629">
    <property type="entry name" value="STE20/SPS1-PAK"/>
</dbReference>
<dbReference type="SMART" id="SM00220">
    <property type="entry name" value="S_TKc"/>
    <property type="match status" value="1"/>
</dbReference>
<keyword evidence="18" id="KW-0175">Coiled coil</keyword>
<dbReference type="PROSITE" id="PS50011">
    <property type="entry name" value="PROTEIN_KINASE_DOM"/>
    <property type="match status" value="1"/>
</dbReference>
<evidence type="ECO:0000256" key="11">
    <source>
        <dbReference type="ARBA" id="ARBA00023306"/>
    </source>
</evidence>
<dbReference type="EMBL" id="PDNB01000017">
    <property type="protein sequence ID" value="PGH16415.1"/>
    <property type="molecule type" value="Genomic_DNA"/>
</dbReference>
<feature type="compositionally biased region" description="Basic and acidic residues" evidence="19">
    <location>
        <begin position="608"/>
        <end position="617"/>
    </location>
</feature>
<evidence type="ECO:0000256" key="1">
    <source>
        <dbReference type="ARBA" id="ARBA00001946"/>
    </source>
</evidence>
<evidence type="ECO:0000313" key="21">
    <source>
        <dbReference type="EMBL" id="PGH16415.1"/>
    </source>
</evidence>
<feature type="compositionally biased region" description="Low complexity" evidence="19">
    <location>
        <begin position="1232"/>
        <end position="1249"/>
    </location>
</feature>
<feature type="region of interest" description="Disordered" evidence="19">
    <location>
        <begin position="1"/>
        <end position="48"/>
    </location>
</feature>
<feature type="compositionally biased region" description="Basic residues" evidence="19">
    <location>
        <begin position="593"/>
        <end position="604"/>
    </location>
</feature>
<reference evidence="21 22" key="1">
    <citation type="submission" date="2017-10" db="EMBL/GenBank/DDBJ databases">
        <title>Comparative genomics in systemic dimorphic fungi from Ajellomycetaceae.</title>
        <authorList>
            <person name="Munoz J.F."/>
            <person name="Mcewen J.G."/>
            <person name="Clay O.K."/>
            <person name="Cuomo C.A."/>
        </authorList>
    </citation>
    <scope>NUCLEOTIDE SEQUENCE [LARGE SCALE GENOMIC DNA]</scope>
    <source>
        <strain evidence="21 22">UAMH5409</strain>
    </source>
</reference>
<feature type="compositionally biased region" description="Low complexity" evidence="19">
    <location>
        <begin position="1332"/>
        <end position="1345"/>
    </location>
</feature>
<evidence type="ECO:0000313" key="22">
    <source>
        <dbReference type="Proteomes" id="UP000223968"/>
    </source>
</evidence>
<evidence type="ECO:0000256" key="16">
    <source>
        <dbReference type="ARBA" id="ARBA00079402"/>
    </source>
</evidence>
<feature type="binding site" evidence="17">
    <location>
        <position position="87"/>
    </location>
    <ligand>
        <name>ATP</name>
        <dbReference type="ChEBI" id="CHEBI:30616"/>
    </ligand>
</feature>
<feature type="region of interest" description="Disordered" evidence="19">
    <location>
        <begin position="565"/>
        <end position="649"/>
    </location>
</feature>
<evidence type="ECO:0000256" key="18">
    <source>
        <dbReference type="SAM" id="Coils"/>
    </source>
</evidence>
<feature type="region of interest" description="Disordered" evidence="19">
    <location>
        <begin position="447"/>
        <end position="528"/>
    </location>
</feature>
<keyword evidence="7 17" id="KW-0547">Nucleotide-binding</keyword>
<keyword evidence="10" id="KW-0460">Magnesium</keyword>
<feature type="compositionally biased region" description="Low complexity" evidence="19">
    <location>
        <begin position="18"/>
        <end position="29"/>
    </location>
</feature>
<keyword evidence="4" id="KW-0132">Cell division</keyword>
<keyword evidence="22" id="KW-1185">Reference proteome</keyword>
<feature type="compositionally biased region" description="Low complexity" evidence="19">
    <location>
        <begin position="515"/>
        <end position="528"/>
    </location>
</feature>
<evidence type="ECO:0000256" key="5">
    <source>
        <dbReference type="ARBA" id="ARBA00022679"/>
    </source>
</evidence>
<dbReference type="OrthoDB" id="8693905at2759"/>
<gene>
    <name evidence="21" type="ORF">AJ79_01746</name>
</gene>
<evidence type="ECO:0000256" key="14">
    <source>
        <dbReference type="ARBA" id="ARBA00056925"/>
    </source>
</evidence>
<feature type="region of interest" description="Disordered" evidence="19">
    <location>
        <begin position="1327"/>
        <end position="1389"/>
    </location>
</feature>
<feature type="domain" description="Protein kinase" evidence="20">
    <location>
        <begin position="58"/>
        <end position="308"/>
    </location>
</feature>
<evidence type="ECO:0000256" key="4">
    <source>
        <dbReference type="ARBA" id="ARBA00022618"/>
    </source>
</evidence>
<dbReference type="CDD" id="cd06627">
    <property type="entry name" value="STKc_Cdc7_like"/>
    <property type="match status" value="1"/>
</dbReference>
<evidence type="ECO:0000256" key="10">
    <source>
        <dbReference type="ARBA" id="ARBA00022842"/>
    </source>
</evidence>
<feature type="compositionally biased region" description="Acidic residues" evidence="19">
    <location>
        <begin position="618"/>
        <end position="633"/>
    </location>
</feature>
<comment type="function">
    <text evidence="14">Required for early events during cytokinesis including localization of cytoskeletal components to the cytokinetic ring.</text>
</comment>
<dbReference type="FunFam" id="1.25.10.10:FF:000176">
    <property type="entry name" value="Cell division control protein"/>
    <property type="match status" value="1"/>
</dbReference>
<dbReference type="Gene3D" id="1.25.10.10">
    <property type="entry name" value="Leucine-rich Repeat Variant"/>
    <property type="match status" value="3"/>
</dbReference>
<evidence type="ECO:0000256" key="7">
    <source>
        <dbReference type="ARBA" id="ARBA00022741"/>
    </source>
</evidence>
<dbReference type="FunFam" id="1.25.10.10:FF:000212">
    <property type="entry name" value="Cell division control protein"/>
    <property type="match status" value="1"/>
</dbReference>
<dbReference type="PANTHER" id="PTHR48012:SF26">
    <property type="entry name" value="SERINE_THREONINE-PROTEIN KINASE DDB_G0283821-RELATED"/>
    <property type="match status" value="1"/>
</dbReference>
<organism evidence="21 22">
    <name type="scientific">Helicocarpus griseus UAMH5409</name>
    <dbReference type="NCBI Taxonomy" id="1447875"/>
    <lineage>
        <taxon>Eukaryota</taxon>
        <taxon>Fungi</taxon>
        <taxon>Dikarya</taxon>
        <taxon>Ascomycota</taxon>
        <taxon>Pezizomycotina</taxon>
        <taxon>Eurotiomycetes</taxon>
        <taxon>Eurotiomycetidae</taxon>
        <taxon>Onygenales</taxon>
        <taxon>Ajellomycetaceae</taxon>
        <taxon>Helicocarpus</taxon>
    </lineage>
</organism>
<dbReference type="GO" id="GO:0005737">
    <property type="term" value="C:cytoplasm"/>
    <property type="evidence" value="ECO:0007669"/>
    <property type="project" value="TreeGrafter"/>
</dbReference>
<evidence type="ECO:0000256" key="6">
    <source>
        <dbReference type="ARBA" id="ARBA00022723"/>
    </source>
</evidence>
<dbReference type="GO" id="GO:0004674">
    <property type="term" value="F:protein serine/threonine kinase activity"/>
    <property type="evidence" value="ECO:0007669"/>
    <property type="project" value="UniProtKB-KW"/>
</dbReference>
<evidence type="ECO:0000256" key="3">
    <source>
        <dbReference type="ARBA" id="ARBA00022527"/>
    </source>
</evidence>
<dbReference type="FunFam" id="3.30.200.20:FF:000042">
    <property type="entry name" value="Aurora kinase A"/>
    <property type="match status" value="1"/>
</dbReference>
<evidence type="ECO:0000259" key="20">
    <source>
        <dbReference type="PROSITE" id="PS50011"/>
    </source>
</evidence>
<protein>
    <recommendedName>
        <fullName evidence="15">Cytokinesis protein sepH</fullName>
        <ecNumber evidence="2">2.7.11.1</ecNumber>
    </recommendedName>
    <alternativeName>
        <fullName evidence="16">Serine/threonine-protein kinase sepH</fullName>
    </alternativeName>
</protein>
<dbReference type="PANTHER" id="PTHR48012">
    <property type="entry name" value="STERILE20-LIKE KINASE, ISOFORM B-RELATED"/>
    <property type="match status" value="1"/>
</dbReference>
<dbReference type="PROSITE" id="PS00108">
    <property type="entry name" value="PROTEIN_KINASE_ST"/>
    <property type="match status" value="1"/>
</dbReference>
<feature type="region of interest" description="Disordered" evidence="19">
    <location>
        <begin position="336"/>
        <end position="403"/>
    </location>
</feature>
<evidence type="ECO:0000256" key="8">
    <source>
        <dbReference type="ARBA" id="ARBA00022777"/>
    </source>
</evidence>
<dbReference type="InterPro" id="IPR011989">
    <property type="entry name" value="ARM-like"/>
</dbReference>
<dbReference type="FunFam" id="1.10.510.10:FF:000246">
    <property type="entry name" value="Putative Serine-threonine kinase SepH"/>
    <property type="match status" value="1"/>
</dbReference>
<feature type="compositionally biased region" description="Basic residues" evidence="19">
    <location>
        <begin position="492"/>
        <end position="501"/>
    </location>
</feature>
<dbReference type="InterPro" id="IPR011009">
    <property type="entry name" value="Kinase-like_dom_sf"/>
</dbReference>
<dbReference type="InterPro" id="IPR008271">
    <property type="entry name" value="Ser/Thr_kinase_AS"/>
</dbReference>
<dbReference type="GO" id="GO:0005524">
    <property type="term" value="F:ATP binding"/>
    <property type="evidence" value="ECO:0007669"/>
    <property type="project" value="UniProtKB-UniRule"/>
</dbReference>
<accession>A0A2B7Y5D7</accession>
<evidence type="ECO:0000256" key="19">
    <source>
        <dbReference type="SAM" id="MobiDB-lite"/>
    </source>
</evidence>
<dbReference type="STRING" id="1447875.A0A2B7Y5D7"/>
<dbReference type="Gene3D" id="1.10.510.10">
    <property type="entry name" value="Transferase(Phosphotransferase) domain 1"/>
    <property type="match status" value="1"/>
</dbReference>
<feature type="coiled-coil region" evidence="18">
    <location>
        <begin position="672"/>
        <end position="699"/>
    </location>
</feature>
<feature type="region of interest" description="Disordered" evidence="19">
    <location>
        <begin position="1218"/>
        <end position="1297"/>
    </location>
</feature>
<keyword evidence="3" id="KW-0723">Serine/threonine-protein kinase</keyword>
<dbReference type="EC" id="2.7.11.1" evidence="2"/>
<evidence type="ECO:0000256" key="13">
    <source>
        <dbReference type="ARBA" id="ARBA00048679"/>
    </source>
</evidence>
<keyword evidence="9 17" id="KW-0067">ATP-binding</keyword>
<comment type="caution">
    <text evidence="21">The sequence shown here is derived from an EMBL/GenBank/DDBJ whole genome shotgun (WGS) entry which is preliminary data.</text>
</comment>
<sequence length="1389" mass="153758">MVSRADDFPADTRPPSRPSSRPQDTPSRTRVVRGGTSPSKREKSSKSTAKDVAELTDFQLGDCLGKGAFGSVYRALNWGTGETVAVKQIKLADLPKSELRVIMQEIDLLKNLDHPNIVKYHGFVKSLETLNIILEYCENGSLHSISKNFGRFPENLVGLYMSQVLHGLLYLHEQGVIHRDIKGANILTTKQGLVKLADFGVASRTTGLHESSVVGTPYWMAPEVIELSGATTASDIWSLGCTVIELLEGKPPYYKFQPMQALFRIVNDDHPPLPQGASPAVRDFLMQCFQKDPNLRVTARKLLKHPWIVNARRSDSVVPTKSTEYEEAVKSVQEWNEALRSPDSNATRKSLRPGYASPGPGQKDVPLPLVIPSRESLSGSGNKEAAEKFRSPDGNADDNWDDDFASAISPSALRLPHLRPHDNFGGMLSSEKLKAYASFESVAELGSTGDLDADDDTTVNRPLDHNDADPLQTIRPFVPNNKFPEEENSPPKHPRRSRQRKFSIPPIKTGPIVTPRSNPAARPAHPSRPAAFYKESSIEDYSDLIVANDAVLEKKLRVIQGAGNDASKSNALDMTNSTILEPSTGNELDHSPHQQRSRRRHPISRSRSSIEIEKFAEDETDEDFSDILGNDDDTLCKPESDDGSSDRSTLMLTSKLSSNSWLGDVDDEDDPFAQLEEGLDEMDLEANIARDKYARLRNQVEGLVSSLKTSQEDEVLADISEQLLILYADLPETKSVIISAHGMLPILEILENCRRRDVISNLLKIVNAIIFDDYEIQENLCFVGGIPIINKYASKKYPREIRLEAAAFVQQMYQTSTLTLQMFVSAGGLNVLVEFLEDDYEDERDLVLIGVNGIWSVFELQGSTPKNDFCRILSRNSVLDPLSLVLSRVLDEEGELAELCEGRIANIFFIFSQAESHVKEMVAERTVLHRVLKELKRMTPVHQITMLKFIKNLSMLSTTLECLQNSNAIDVLTELLRSTMKGQHFREVSNQILNTIYNMCRLSKPRQEDAALNGIIPLLQKIVKTERPLKEFALPILCDMAHSGKVGRRELWRNKGLSFYVSLLSDPYWQVTALDAIFTWLQEETAKVEEHLLDDRNGSGSPPFVDAIVRCLTISKANAFENLLEPLQKLLRLSPPVASTLARPDMFSRIGQKLHHTKPAVRVNLLRILSTICDSTDERGSLLSRYGLLDAIRELQNDSRVLVRELAVQLIKSSEESDALGSVASKRRTTIRRQSTSTSTPPSLISSHSMPATPQVGRPGASKLLYEGRETPRRQNGINGSALGMRPGSRDGRTAASAAAVVAATSGSGSGREAGVKVPRLPRAMTQLRPGSSHSQQASLAASPQFNEDVRTPTCLSSSSSTSASARRPSIVNAQRRRRTNTGSGPAWT</sequence>
<evidence type="ECO:0000256" key="9">
    <source>
        <dbReference type="ARBA" id="ARBA00022840"/>
    </source>
</evidence>
<feature type="compositionally biased region" description="Polar residues" evidence="19">
    <location>
        <begin position="566"/>
        <end position="586"/>
    </location>
</feature>
<name>A0A2B7Y5D7_9EURO</name>
<dbReference type="InterPro" id="IPR016024">
    <property type="entry name" value="ARM-type_fold"/>
</dbReference>
<keyword evidence="5" id="KW-0808">Transferase</keyword>
<dbReference type="InterPro" id="IPR000719">
    <property type="entry name" value="Prot_kinase_dom"/>
</dbReference>
<proteinExistence type="predicted"/>
<dbReference type="InterPro" id="IPR017441">
    <property type="entry name" value="Protein_kinase_ATP_BS"/>
</dbReference>
<evidence type="ECO:0000256" key="15">
    <source>
        <dbReference type="ARBA" id="ARBA00071546"/>
    </source>
</evidence>
<dbReference type="SUPFAM" id="SSF56112">
    <property type="entry name" value="Protein kinase-like (PK-like)"/>
    <property type="match status" value="1"/>
</dbReference>
<evidence type="ECO:0000256" key="17">
    <source>
        <dbReference type="PROSITE-ProRule" id="PRU10141"/>
    </source>
</evidence>
<keyword evidence="8 21" id="KW-0418">Kinase</keyword>
<dbReference type="Pfam" id="PF00069">
    <property type="entry name" value="Pkinase"/>
    <property type="match status" value="1"/>
</dbReference>
<comment type="catalytic activity">
    <reaction evidence="12">
        <text>L-threonyl-[protein] + ATP = O-phospho-L-threonyl-[protein] + ADP + H(+)</text>
        <dbReference type="Rhea" id="RHEA:46608"/>
        <dbReference type="Rhea" id="RHEA-COMP:11060"/>
        <dbReference type="Rhea" id="RHEA-COMP:11605"/>
        <dbReference type="ChEBI" id="CHEBI:15378"/>
        <dbReference type="ChEBI" id="CHEBI:30013"/>
        <dbReference type="ChEBI" id="CHEBI:30616"/>
        <dbReference type="ChEBI" id="CHEBI:61977"/>
        <dbReference type="ChEBI" id="CHEBI:456216"/>
        <dbReference type="EC" id="2.7.11.1"/>
    </reaction>
</comment>
<feature type="compositionally biased region" description="Basic and acidic residues" evidence="19">
    <location>
        <begin position="39"/>
        <end position="48"/>
    </location>
</feature>
<comment type="catalytic activity">
    <reaction evidence="13">
        <text>L-seryl-[protein] + ATP = O-phospho-L-seryl-[protein] + ADP + H(+)</text>
        <dbReference type="Rhea" id="RHEA:17989"/>
        <dbReference type="Rhea" id="RHEA-COMP:9863"/>
        <dbReference type="Rhea" id="RHEA-COMP:11604"/>
        <dbReference type="ChEBI" id="CHEBI:15378"/>
        <dbReference type="ChEBI" id="CHEBI:29999"/>
        <dbReference type="ChEBI" id="CHEBI:30616"/>
        <dbReference type="ChEBI" id="CHEBI:83421"/>
        <dbReference type="ChEBI" id="CHEBI:456216"/>
        <dbReference type="EC" id="2.7.11.1"/>
    </reaction>
</comment>
<keyword evidence="11" id="KW-0131">Cell cycle</keyword>
<dbReference type="Proteomes" id="UP000223968">
    <property type="component" value="Unassembled WGS sequence"/>
</dbReference>
<evidence type="ECO:0000256" key="12">
    <source>
        <dbReference type="ARBA" id="ARBA00047899"/>
    </source>
</evidence>
<evidence type="ECO:0000256" key="2">
    <source>
        <dbReference type="ARBA" id="ARBA00012513"/>
    </source>
</evidence>
<dbReference type="GO" id="GO:0051301">
    <property type="term" value="P:cell division"/>
    <property type="evidence" value="ECO:0007669"/>
    <property type="project" value="UniProtKB-KW"/>
</dbReference>
<dbReference type="PROSITE" id="PS00107">
    <property type="entry name" value="PROTEIN_KINASE_ATP"/>
    <property type="match status" value="1"/>
</dbReference>
<dbReference type="GO" id="GO:0046872">
    <property type="term" value="F:metal ion binding"/>
    <property type="evidence" value="ECO:0007669"/>
    <property type="project" value="UniProtKB-KW"/>
</dbReference>
<comment type="cofactor">
    <cofactor evidence="1">
        <name>Mg(2+)</name>
        <dbReference type="ChEBI" id="CHEBI:18420"/>
    </cofactor>
</comment>
<dbReference type="SUPFAM" id="SSF48371">
    <property type="entry name" value="ARM repeat"/>
    <property type="match status" value="2"/>
</dbReference>
<keyword evidence="6" id="KW-0479">Metal-binding</keyword>
<feature type="compositionally biased region" description="Low complexity" evidence="19">
    <location>
        <begin position="1357"/>
        <end position="1370"/>
    </location>
</feature>